<proteinExistence type="predicted"/>
<accession>L0HG04</accession>
<dbReference type="KEGG" id="mfo:Metfor_1679"/>
<dbReference type="AlphaFoldDB" id="L0HG04"/>
<dbReference type="PANTHER" id="PTHR30005:SF0">
    <property type="entry name" value="RETROGRADE REGULATION PROTEIN 2"/>
    <property type="match status" value="1"/>
</dbReference>
<dbReference type="Gene3D" id="1.10.3210.10">
    <property type="entry name" value="Hypothetical protein af1432"/>
    <property type="match status" value="1"/>
</dbReference>
<reference evidence="4 5" key="2">
    <citation type="journal article" date="2014" name="Genome Announc.">
        <title>Complete Genome Sequence of Methanoregula formicica SMSPT, a Mesophilic Hydrogenotrophic Methanogen Isolated from a Methanogenic Upflow Anaerobic Sludge Blanket Reactor.</title>
        <authorList>
            <person name="Yamamoto K."/>
            <person name="Tamaki H."/>
            <person name="Cadillo-Quiroz H."/>
            <person name="Imachi H."/>
            <person name="Kyrpides N."/>
            <person name="Woyke T."/>
            <person name="Goodwin L."/>
            <person name="Zinder S.H."/>
            <person name="Kamagata Y."/>
            <person name="Liu W.T."/>
        </authorList>
    </citation>
    <scope>NUCLEOTIDE SEQUENCE [LARGE SCALE GENOMIC DNA]</scope>
    <source>
        <strain evidence="5">DSM 22288 / NBRC 105244 / SMSP</strain>
    </source>
</reference>
<reference evidence="5" key="1">
    <citation type="submission" date="2011-12" db="EMBL/GenBank/DDBJ databases">
        <title>Complete sequence of Methanoregula formicicum SMSP.</title>
        <authorList>
            <person name="Lucas S."/>
            <person name="Han J."/>
            <person name="Lapidus A."/>
            <person name="Cheng J.-F."/>
            <person name="Goodwin L."/>
            <person name="Pitluck S."/>
            <person name="Peters L."/>
            <person name="Ovchinnikova G."/>
            <person name="Teshima H."/>
            <person name="Detter J.C."/>
            <person name="Han C."/>
            <person name="Tapia R."/>
            <person name="Land M."/>
            <person name="Hauser L."/>
            <person name="Kyrpides N."/>
            <person name="Ivanova N."/>
            <person name="Pagani I."/>
            <person name="Imachi H."/>
            <person name="Tamaki H."/>
            <person name="Sekiguchi Y."/>
            <person name="Kamagata Y."/>
            <person name="Cadillo-Quiroz H."/>
            <person name="Zinder S."/>
            <person name="Liu W.-T."/>
            <person name="Woyke T."/>
        </authorList>
    </citation>
    <scope>NUCLEOTIDE SEQUENCE [LARGE SCALE GENOMIC DNA]</scope>
    <source>
        <strain evidence="5">DSM 22288 / NBRC 105244 / SMSP</strain>
    </source>
</reference>
<dbReference type="SUPFAM" id="SSF109604">
    <property type="entry name" value="HD-domain/PDEase-like"/>
    <property type="match status" value="1"/>
</dbReference>
<evidence type="ECO:0000259" key="3">
    <source>
        <dbReference type="Pfam" id="PF21447"/>
    </source>
</evidence>
<dbReference type="InterPro" id="IPR003695">
    <property type="entry name" value="Ppx_GppA_N"/>
</dbReference>
<dbReference type="InParanoid" id="L0HG04"/>
<gene>
    <name evidence="4" type="ordered locus">Metfor_1679</name>
</gene>
<evidence type="ECO:0000256" key="1">
    <source>
        <dbReference type="ARBA" id="ARBA00022801"/>
    </source>
</evidence>
<dbReference type="GO" id="GO:0016787">
    <property type="term" value="F:hydrolase activity"/>
    <property type="evidence" value="ECO:0007669"/>
    <property type="project" value="UniProtKB-KW"/>
</dbReference>
<feature type="domain" description="Ppx/GppA phosphatase N-terminal" evidence="2">
    <location>
        <begin position="28"/>
        <end position="321"/>
    </location>
</feature>
<dbReference type="InterPro" id="IPR043129">
    <property type="entry name" value="ATPase_NBD"/>
</dbReference>
<dbReference type="InterPro" id="IPR050273">
    <property type="entry name" value="GppA/Ppx_hydrolase"/>
</dbReference>
<evidence type="ECO:0000313" key="4">
    <source>
        <dbReference type="EMBL" id="AGB02706.1"/>
    </source>
</evidence>
<sequence length="531" mass="59373">MSDGTIGPEGRVVTFIDLGTNSFRMLIVRLNPNHSYTILSRQKQQVRLGEGEFEAEEITLAAMERAVIVAKMFVDLARTFHTEEFVAVATSATREASNQNELLHRIRQEAGLDIRVISGREEARLIYLGVASAIHLAGRRIFCIDIGGGSTEIAIGDAQGYTHLDSFRIGAIRLANTYPSPDERGIVGPVQQKKIQQHVRNAIVHATAAIRSLKPECAIGGSGTIMNLAEIAGKAHHPASVTEPRSNGLTLKYKEVKKLIELLSPLTLEQRRRVPGINPERADIIIPGAIILEVFMKELGLLEISVTSRGLQDGLLVDYLSRMDNFPLMGELTPRQRSVLQLGRSCGINEIHARTVTNLVLEMFDSAKTKKLHDFSDAERELLEYAAFLHDIGSFISFTNHHAHSYYIIRNSELLGFNDREVNLIAMLARFHRKKSPRKKDTFVTDLDPRDQRALRLLSCFLRLGESLDRSHAALVQHVRFTAANKDTARLEIQARGECQLEIWGIENEKRAFEKAFGRNLVFSVMENPSS</sequence>
<organism evidence="4 5">
    <name type="scientific">Methanoregula formicica (strain DSM 22288 / NBRC 105244 / SMSP)</name>
    <dbReference type="NCBI Taxonomy" id="593750"/>
    <lineage>
        <taxon>Archaea</taxon>
        <taxon>Methanobacteriati</taxon>
        <taxon>Methanobacteriota</taxon>
        <taxon>Stenosarchaea group</taxon>
        <taxon>Methanomicrobia</taxon>
        <taxon>Methanomicrobiales</taxon>
        <taxon>Methanoregulaceae</taxon>
        <taxon>Methanoregula</taxon>
    </lineage>
</organism>
<dbReference type="HOGENOM" id="CLU_025908_4_2_2"/>
<dbReference type="Gene3D" id="3.30.420.40">
    <property type="match status" value="1"/>
</dbReference>
<dbReference type="Pfam" id="PF02541">
    <property type="entry name" value="Ppx-GppA"/>
    <property type="match status" value="1"/>
</dbReference>
<keyword evidence="5" id="KW-1185">Reference proteome</keyword>
<keyword evidence="1" id="KW-0378">Hydrolase</keyword>
<dbReference type="InterPro" id="IPR003607">
    <property type="entry name" value="HD/PDEase_dom"/>
</dbReference>
<dbReference type="InterPro" id="IPR030673">
    <property type="entry name" value="PyroPPase_GppA_Ppx"/>
</dbReference>
<dbReference type="Gene3D" id="3.30.420.150">
    <property type="entry name" value="Exopolyphosphatase. Domain 2"/>
    <property type="match status" value="1"/>
</dbReference>
<dbReference type="GO" id="GO:0006357">
    <property type="term" value="P:regulation of transcription by RNA polymerase II"/>
    <property type="evidence" value="ECO:0007669"/>
    <property type="project" value="TreeGrafter"/>
</dbReference>
<dbReference type="Pfam" id="PF21447">
    <property type="entry name" value="Ppx-GppA_III"/>
    <property type="match status" value="1"/>
</dbReference>
<dbReference type="SUPFAM" id="SSF53067">
    <property type="entry name" value="Actin-like ATPase domain"/>
    <property type="match status" value="2"/>
</dbReference>
<protein>
    <submittedName>
        <fullName evidence="4">Exopolyphosphatase</fullName>
    </submittedName>
</protein>
<feature type="domain" description="Ppx/GppA phosphatase C-terminal" evidence="3">
    <location>
        <begin position="335"/>
        <end position="493"/>
    </location>
</feature>
<dbReference type="RefSeq" id="WP_015285669.1">
    <property type="nucleotide sequence ID" value="NC_019943.1"/>
</dbReference>
<dbReference type="PANTHER" id="PTHR30005">
    <property type="entry name" value="EXOPOLYPHOSPHATASE"/>
    <property type="match status" value="1"/>
</dbReference>
<dbReference type="eggNOG" id="arCOG05138">
    <property type="taxonomic scope" value="Archaea"/>
</dbReference>
<dbReference type="CDD" id="cd24006">
    <property type="entry name" value="ASKHA_NBD_PPX_GppA"/>
    <property type="match status" value="1"/>
</dbReference>
<name>L0HG04_METFS</name>
<dbReference type="STRING" id="593750.Metfor_1679"/>
<dbReference type="CDD" id="cd00077">
    <property type="entry name" value="HDc"/>
    <property type="match status" value="1"/>
</dbReference>
<dbReference type="GeneID" id="14308068"/>
<dbReference type="PIRSF" id="PIRSF001267">
    <property type="entry name" value="Pyrophosphatase_GppA_Ppx"/>
    <property type="match status" value="1"/>
</dbReference>
<evidence type="ECO:0000259" key="2">
    <source>
        <dbReference type="Pfam" id="PF02541"/>
    </source>
</evidence>
<dbReference type="InterPro" id="IPR048950">
    <property type="entry name" value="Ppx_GppA_C"/>
</dbReference>
<dbReference type="FunFam" id="1.10.3210.10:FF:000025">
    <property type="entry name" value="Exopolyphosphatase"/>
    <property type="match status" value="1"/>
</dbReference>
<evidence type="ECO:0000313" key="5">
    <source>
        <dbReference type="Proteomes" id="UP000010824"/>
    </source>
</evidence>
<dbReference type="EMBL" id="CP003167">
    <property type="protein sequence ID" value="AGB02706.1"/>
    <property type="molecule type" value="Genomic_DNA"/>
</dbReference>
<dbReference type="Proteomes" id="UP000010824">
    <property type="component" value="Chromosome"/>
</dbReference>